<organism evidence="1 2">
    <name type="scientific">Sphaerodactylus townsendi</name>
    <dbReference type="NCBI Taxonomy" id="933632"/>
    <lineage>
        <taxon>Eukaryota</taxon>
        <taxon>Metazoa</taxon>
        <taxon>Chordata</taxon>
        <taxon>Craniata</taxon>
        <taxon>Vertebrata</taxon>
        <taxon>Euteleostomi</taxon>
        <taxon>Lepidosauria</taxon>
        <taxon>Squamata</taxon>
        <taxon>Bifurcata</taxon>
        <taxon>Gekkota</taxon>
        <taxon>Sphaerodactylidae</taxon>
        <taxon>Sphaerodactylus</taxon>
    </lineage>
</organism>
<proteinExistence type="predicted"/>
<reference evidence="1" key="1">
    <citation type="submission" date="2021-08" db="EMBL/GenBank/DDBJ databases">
        <title>The first chromosome-level gecko genome reveals the dynamic sex chromosomes of Neotropical dwarf geckos (Sphaerodactylidae: Sphaerodactylus).</title>
        <authorList>
            <person name="Pinto B.J."/>
            <person name="Keating S.E."/>
            <person name="Gamble T."/>
        </authorList>
    </citation>
    <scope>NUCLEOTIDE SEQUENCE</scope>
    <source>
        <strain evidence="1">TG3544</strain>
    </source>
</reference>
<keyword evidence="2" id="KW-1185">Reference proteome</keyword>
<gene>
    <name evidence="1" type="ORF">K3G42_016386</name>
</gene>
<name>A0ACB8FP03_9SAUR</name>
<protein>
    <submittedName>
        <fullName evidence="1">Uncharacterized protein</fullName>
    </submittedName>
</protein>
<comment type="caution">
    <text evidence="1">The sequence shown here is derived from an EMBL/GenBank/DDBJ whole genome shotgun (WGS) entry which is preliminary data.</text>
</comment>
<accession>A0ACB8FP03</accession>
<dbReference type="Proteomes" id="UP000827872">
    <property type="component" value="Linkage Group LG06"/>
</dbReference>
<sequence length="100" mass="11154">MLKCRKGQPSCSSADCIDRSSGGELPPSSSRVTFTMAGWDLGPDPRELISRDPCLAGKCKFRRKVFPNVCFLRSFKRRIQALNRVLNAVCVMNYSPSPKD</sequence>
<evidence type="ECO:0000313" key="1">
    <source>
        <dbReference type="EMBL" id="KAH8007054.1"/>
    </source>
</evidence>
<evidence type="ECO:0000313" key="2">
    <source>
        <dbReference type="Proteomes" id="UP000827872"/>
    </source>
</evidence>
<dbReference type="EMBL" id="CM037619">
    <property type="protein sequence ID" value="KAH8007054.1"/>
    <property type="molecule type" value="Genomic_DNA"/>
</dbReference>